<sequence>MKRNKIVTILIVIVTIILAGIAIFTAIRLYQLRKESVAPTAPEKSEAQISTPSPTYEACSAFSFTISTPAPGVCNSSCVTNSDCASASTTSATDNVNLICYQPSPTPCPTGKACLDVMPPKVCRNVACPTESDCVCSTSTAKPTATPTSTPTPTPTGTAGTTPTPTTPTGTSSPISQTTSTPEAGLPVAGTAFPTLIGIGAGIILLILSIALAI</sequence>
<evidence type="ECO:0000313" key="4">
    <source>
        <dbReference type="Proteomes" id="UP000176939"/>
    </source>
</evidence>
<reference evidence="3 4" key="1">
    <citation type="journal article" date="2016" name="Nat. Commun.">
        <title>Thousands of microbial genomes shed light on interconnected biogeochemical processes in an aquifer system.</title>
        <authorList>
            <person name="Anantharaman K."/>
            <person name="Brown C.T."/>
            <person name="Hug L.A."/>
            <person name="Sharon I."/>
            <person name="Castelle C.J."/>
            <person name="Probst A.J."/>
            <person name="Thomas B.C."/>
            <person name="Singh A."/>
            <person name="Wilkins M.J."/>
            <person name="Karaoz U."/>
            <person name="Brodie E.L."/>
            <person name="Williams K.H."/>
            <person name="Hubbard S.S."/>
            <person name="Banfield J.F."/>
        </authorList>
    </citation>
    <scope>NUCLEOTIDE SEQUENCE [LARGE SCALE GENOMIC DNA]</scope>
</reference>
<comment type="caution">
    <text evidence="3">The sequence shown here is derived from an EMBL/GenBank/DDBJ whole genome shotgun (WGS) entry which is preliminary data.</text>
</comment>
<feature type="transmembrane region" description="Helical" evidence="2">
    <location>
        <begin position="192"/>
        <end position="213"/>
    </location>
</feature>
<feature type="transmembrane region" description="Helical" evidence="2">
    <location>
        <begin position="7"/>
        <end position="30"/>
    </location>
</feature>
<evidence type="ECO:0000313" key="3">
    <source>
        <dbReference type="EMBL" id="OGM09838.1"/>
    </source>
</evidence>
<evidence type="ECO:0000256" key="1">
    <source>
        <dbReference type="SAM" id="MobiDB-lite"/>
    </source>
</evidence>
<feature type="region of interest" description="Disordered" evidence="1">
    <location>
        <begin position="138"/>
        <end position="183"/>
    </location>
</feature>
<keyword evidence="2" id="KW-1133">Transmembrane helix</keyword>
<evidence type="ECO:0000256" key="2">
    <source>
        <dbReference type="SAM" id="Phobius"/>
    </source>
</evidence>
<protein>
    <submittedName>
        <fullName evidence="3">Uncharacterized protein</fullName>
    </submittedName>
</protein>
<gene>
    <name evidence="3" type="ORF">A2Z67_03500</name>
</gene>
<dbReference type="AlphaFoldDB" id="A0A1F7X636"/>
<keyword evidence="2" id="KW-0472">Membrane</keyword>
<feature type="compositionally biased region" description="Low complexity" evidence="1">
    <location>
        <begin position="138"/>
        <end position="182"/>
    </location>
</feature>
<proteinExistence type="predicted"/>
<name>A0A1F7X636_9BACT</name>
<dbReference type="Proteomes" id="UP000176939">
    <property type="component" value="Unassembled WGS sequence"/>
</dbReference>
<dbReference type="EMBL" id="MGFQ01000019">
    <property type="protein sequence ID" value="OGM09838.1"/>
    <property type="molecule type" value="Genomic_DNA"/>
</dbReference>
<organism evidence="3 4">
    <name type="scientific">Candidatus Woesebacteria bacterium RBG_13_36_22</name>
    <dbReference type="NCBI Taxonomy" id="1802478"/>
    <lineage>
        <taxon>Bacteria</taxon>
        <taxon>Candidatus Woeseibacteriota</taxon>
    </lineage>
</organism>
<accession>A0A1F7X636</accession>
<keyword evidence="2" id="KW-0812">Transmembrane</keyword>